<dbReference type="SUPFAM" id="SSF55811">
    <property type="entry name" value="Nudix"/>
    <property type="match status" value="1"/>
</dbReference>
<sequence>MTQKKFNWSERKILAFQQAFLIWYHREKRQLPWREYRDPYAIWVSEIMLQQTRVETVIGYYYRFMAEFPTIDDLANAPEDKLLKIWEGLGYYSRARNLQLAAKQIVATFGGEFPQKVEEIASLKGIGPYTTGAIASIAFGLPEPAIDGNVMRVTSRLFGLSDDIAKASTRKVFDSYLRQILSAEEPGEMNQAFMDLGSSICTPTSPECERCPIKQVCYAYETKQTNQFPVKSKKQKPKNQYYIAAAIENSQKEFAIVKRPENGLLANMWLFPMQEVNESEYRHLTATWSKKEKEQQLDLGLVAEEDTIEVADYFKGNIVWQTRHLGEITHVFSHLKWHVLLFYGRQVGTDELLDANWVKMADFPNYVFPKPQQKLVEELNKNRQQS</sequence>
<evidence type="ECO:0000256" key="12">
    <source>
        <dbReference type="ARBA" id="ARBA00023295"/>
    </source>
</evidence>
<dbReference type="EC" id="3.2.2.31" evidence="3 13"/>
<evidence type="ECO:0000256" key="11">
    <source>
        <dbReference type="ARBA" id="ARBA00023204"/>
    </source>
</evidence>
<keyword evidence="8 15" id="KW-0378">Hydrolase</keyword>
<dbReference type="CDD" id="cd00056">
    <property type="entry name" value="ENDO3c"/>
    <property type="match status" value="1"/>
</dbReference>
<comment type="caution">
    <text evidence="15">The sequence shown here is derived from an EMBL/GenBank/DDBJ whole genome shotgun (WGS) entry which is preliminary data.</text>
</comment>
<dbReference type="NCBIfam" id="TIGR01084">
    <property type="entry name" value="mutY"/>
    <property type="match status" value="1"/>
</dbReference>
<evidence type="ECO:0000256" key="10">
    <source>
        <dbReference type="ARBA" id="ARBA00023014"/>
    </source>
</evidence>
<keyword evidence="10" id="KW-0411">Iron-sulfur</keyword>
<dbReference type="EMBL" id="JBHUMO010000013">
    <property type="protein sequence ID" value="MFD2728333.1"/>
    <property type="molecule type" value="Genomic_DNA"/>
</dbReference>
<evidence type="ECO:0000256" key="8">
    <source>
        <dbReference type="ARBA" id="ARBA00022801"/>
    </source>
</evidence>
<comment type="cofactor">
    <cofactor evidence="13">
        <name>[4Fe-4S] cluster</name>
        <dbReference type="ChEBI" id="CHEBI:49883"/>
    </cofactor>
    <text evidence="13">Binds 1 [4Fe-4S] cluster.</text>
</comment>
<dbReference type="SMART" id="SM00478">
    <property type="entry name" value="ENDO3c"/>
    <property type="match status" value="1"/>
</dbReference>
<dbReference type="RefSeq" id="WP_379979630.1">
    <property type="nucleotide sequence ID" value="NZ_JBHUMO010000013.1"/>
</dbReference>
<keyword evidence="6" id="KW-0479">Metal-binding</keyword>
<name>A0ABW5TI44_9ENTE</name>
<proteinExistence type="inferred from homology"/>
<protein>
    <recommendedName>
        <fullName evidence="4 13">Adenine DNA glycosylase</fullName>
        <ecNumber evidence="3 13">3.2.2.31</ecNumber>
    </recommendedName>
</protein>
<dbReference type="Gene3D" id="3.90.79.10">
    <property type="entry name" value="Nucleoside Triphosphate Pyrophosphohydrolase"/>
    <property type="match status" value="1"/>
</dbReference>
<evidence type="ECO:0000256" key="9">
    <source>
        <dbReference type="ARBA" id="ARBA00023004"/>
    </source>
</evidence>
<evidence type="ECO:0000256" key="4">
    <source>
        <dbReference type="ARBA" id="ARBA00022023"/>
    </source>
</evidence>
<dbReference type="InterPro" id="IPR015797">
    <property type="entry name" value="NUDIX_hydrolase-like_dom_sf"/>
</dbReference>
<evidence type="ECO:0000256" key="2">
    <source>
        <dbReference type="ARBA" id="ARBA00008343"/>
    </source>
</evidence>
<keyword evidence="11" id="KW-0234">DNA repair</keyword>
<evidence type="ECO:0000313" key="16">
    <source>
        <dbReference type="Proteomes" id="UP001597427"/>
    </source>
</evidence>
<dbReference type="SUPFAM" id="SSF48150">
    <property type="entry name" value="DNA-glycosylase"/>
    <property type="match status" value="1"/>
</dbReference>
<evidence type="ECO:0000256" key="5">
    <source>
        <dbReference type="ARBA" id="ARBA00022485"/>
    </source>
</evidence>
<dbReference type="Pfam" id="PF00730">
    <property type="entry name" value="HhH-GPD"/>
    <property type="match status" value="1"/>
</dbReference>
<gene>
    <name evidence="15" type="primary">mutY</name>
    <name evidence="15" type="ORF">ACFSR0_02630</name>
</gene>
<organism evidence="15 16">
    <name type="scientific">Enterococcus camelliae</name>
    <dbReference type="NCBI Taxonomy" id="453959"/>
    <lineage>
        <taxon>Bacteria</taxon>
        <taxon>Bacillati</taxon>
        <taxon>Bacillota</taxon>
        <taxon>Bacilli</taxon>
        <taxon>Lactobacillales</taxon>
        <taxon>Enterococcaceae</taxon>
        <taxon>Enterococcus</taxon>
    </lineage>
</organism>
<evidence type="ECO:0000256" key="1">
    <source>
        <dbReference type="ARBA" id="ARBA00000843"/>
    </source>
</evidence>
<evidence type="ECO:0000256" key="13">
    <source>
        <dbReference type="RuleBase" id="RU365096"/>
    </source>
</evidence>
<evidence type="ECO:0000313" key="15">
    <source>
        <dbReference type="EMBL" id="MFD2728333.1"/>
    </source>
</evidence>
<dbReference type="Pfam" id="PF14815">
    <property type="entry name" value="NUDIX_4"/>
    <property type="match status" value="1"/>
</dbReference>
<comment type="catalytic activity">
    <reaction evidence="1 13">
        <text>Hydrolyzes free adenine bases from 7,8-dihydro-8-oxoguanine:adenine mismatched double-stranded DNA, leaving an apurinic site.</text>
        <dbReference type="EC" id="3.2.2.31"/>
    </reaction>
</comment>
<comment type="function">
    <text evidence="13">Adenine glycosylase active on G-A mispairs.</text>
</comment>
<dbReference type="CDD" id="cd03431">
    <property type="entry name" value="NUDIX_DNA_Glycosylase_C-MutY"/>
    <property type="match status" value="1"/>
</dbReference>
<keyword evidence="16" id="KW-1185">Reference proteome</keyword>
<dbReference type="InterPro" id="IPR029119">
    <property type="entry name" value="MutY_C"/>
</dbReference>
<dbReference type="SMART" id="SM00525">
    <property type="entry name" value="FES"/>
    <property type="match status" value="1"/>
</dbReference>
<keyword evidence="7 13" id="KW-0227">DNA damage</keyword>
<accession>A0ABW5TI44</accession>
<dbReference type="PANTHER" id="PTHR42944:SF1">
    <property type="entry name" value="ADENINE DNA GLYCOSYLASE"/>
    <property type="match status" value="1"/>
</dbReference>
<dbReference type="InterPro" id="IPR003651">
    <property type="entry name" value="Endonuclease3_FeS-loop_motif"/>
</dbReference>
<dbReference type="InterPro" id="IPR023170">
    <property type="entry name" value="HhH_base_excis_C"/>
</dbReference>
<dbReference type="InterPro" id="IPR000445">
    <property type="entry name" value="HhH_motif"/>
</dbReference>
<evidence type="ECO:0000259" key="14">
    <source>
        <dbReference type="SMART" id="SM00478"/>
    </source>
</evidence>
<keyword evidence="9 13" id="KW-0408">Iron</keyword>
<keyword evidence="12 13" id="KW-0326">Glycosidase</keyword>
<feature type="domain" description="HhH-GPD" evidence="14">
    <location>
        <begin position="48"/>
        <end position="199"/>
    </location>
</feature>
<dbReference type="InterPro" id="IPR044298">
    <property type="entry name" value="MIG/MutY"/>
</dbReference>
<dbReference type="InterPro" id="IPR005760">
    <property type="entry name" value="A/G_AdeGlyc_MutY"/>
</dbReference>
<dbReference type="InterPro" id="IPR003265">
    <property type="entry name" value="HhH-GPD_domain"/>
</dbReference>
<dbReference type="Gene3D" id="1.10.1670.10">
    <property type="entry name" value="Helix-hairpin-Helix base-excision DNA repair enzymes (C-terminal)"/>
    <property type="match status" value="1"/>
</dbReference>
<dbReference type="Gene3D" id="1.10.340.30">
    <property type="entry name" value="Hypothetical protein, domain 2"/>
    <property type="match status" value="1"/>
</dbReference>
<evidence type="ECO:0000256" key="7">
    <source>
        <dbReference type="ARBA" id="ARBA00022763"/>
    </source>
</evidence>
<dbReference type="Proteomes" id="UP001597427">
    <property type="component" value="Unassembled WGS sequence"/>
</dbReference>
<dbReference type="GO" id="GO:0000701">
    <property type="term" value="F:purine-specific mismatch base pair DNA N-glycosylase activity"/>
    <property type="evidence" value="ECO:0007669"/>
    <property type="project" value="UniProtKB-EC"/>
</dbReference>
<reference evidence="16" key="1">
    <citation type="journal article" date="2019" name="Int. J. Syst. Evol. Microbiol.">
        <title>The Global Catalogue of Microorganisms (GCM) 10K type strain sequencing project: providing services to taxonomists for standard genome sequencing and annotation.</title>
        <authorList>
            <consortium name="The Broad Institute Genomics Platform"/>
            <consortium name="The Broad Institute Genome Sequencing Center for Infectious Disease"/>
            <person name="Wu L."/>
            <person name="Ma J."/>
        </authorList>
    </citation>
    <scope>NUCLEOTIDE SEQUENCE [LARGE SCALE GENOMIC DNA]</scope>
    <source>
        <strain evidence="16">TISTR 932</strain>
    </source>
</reference>
<evidence type="ECO:0000256" key="6">
    <source>
        <dbReference type="ARBA" id="ARBA00022723"/>
    </source>
</evidence>
<dbReference type="InterPro" id="IPR011257">
    <property type="entry name" value="DNA_glycosylase"/>
</dbReference>
<keyword evidence="5" id="KW-0004">4Fe-4S</keyword>
<comment type="similarity">
    <text evidence="2 13">Belongs to the Nth/MutY family.</text>
</comment>
<evidence type="ECO:0000256" key="3">
    <source>
        <dbReference type="ARBA" id="ARBA00012045"/>
    </source>
</evidence>
<dbReference type="PANTHER" id="PTHR42944">
    <property type="entry name" value="ADENINE DNA GLYCOSYLASE"/>
    <property type="match status" value="1"/>
</dbReference>
<dbReference type="Pfam" id="PF00633">
    <property type="entry name" value="HHH"/>
    <property type="match status" value="1"/>
</dbReference>